<dbReference type="OrthoDB" id="27563at2759"/>
<organism evidence="4 5">
    <name type="scientific">Dictyocaulus viviparus</name>
    <name type="common">Bovine lungworm</name>
    <dbReference type="NCBI Taxonomy" id="29172"/>
    <lineage>
        <taxon>Eukaryota</taxon>
        <taxon>Metazoa</taxon>
        <taxon>Ecdysozoa</taxon>
        <taxon>Nematoda</taxon>
        <taxon>Chromadorea</taxon>
        <taxon>Rhabditida</taxon>
        <taxon>Rhabditina</taxon>
        <taxon>Rhabditomorpha</taxon>
        <taxon>Strongyloidea</taxon>
        <taxon>Metastrongylidae</taxon>
        <taxon>Dictyocaulus</taxon>
    </lineage>
</organism>
<keyword evidence="2" id="KW-0539">Nucleus</keyword>
<dbReference type="Proteomes" id="UP000053766">
    <property type="component" value="Unassembled WGS sequence"/>
</dbReference>
<feature type="region of interest" description="Disordered" evidence="3">
    <location>
        <begin position="221"/>
        <end position="259"/>
    </location>
</feature>
<protein>
    <submittedName>
        <fullName evidence="4">Uncharacterized protein</fullName>
    </submittedName>
</protein>
<comment type="subcellular location">
    <subcellularLocation>
        <location evidence="1">Nucleus</location>
    </subcellularLocation>
</comment>
<evidence type="ECO:0000256" key="1">
    <source>
        <dbReference type="ARBA" id="ARBA00004123"/>
    </source>
</evidence>
<accession>A0A0D8Y7Z6</accession>
<dbReference type="AlphaFoldDB" id="A0A0D8Y7Z6"/>
<gene>
    <name evidence="4" type="ORF">DICVIV_01710</name>
</gene>
<dbReference type="PANTHER" id="PTHR13129">
    <property type="entry name" value="VPRBP PROTEIN-RELATED"/>
    <property type="match status" value="1"/>
</dbReference>
<evidence type="ECO:0000256" key="3">
    <source>
        <dbReference type="SAM" id="MobiDB-lite"/>
    </source>
</evidence>
<feature type="compositionally biased region" description="Polar residues" evidence="3">
    <location>
        <begin position="228"/>
        <end position="246"/>
    </location>
</feature>
<evidence type="ECO:0000313" key="4">
    <source>
        <dbReference type="EMBL" id="KJH52124.1"/>
    </source>
</evidence>
<dbReference type="EMBL" id="KN716170">
    <property type="protein sequence ID" value="KJH52124.1"/>
    <property type="molecule type" value="Genomic_DNA"/>
</dbReference>
<sequence>MNEARVYLDDYQYGPRTSVALEPTTHQVLNCPSIENLTAILKTWDGSHRAEGFDPIPTLTSIAEIIEKAVDEFLKLDPDPLDDRHPVRTHPQAEFGNLLKILFRNDDFMNKLVISYLLGRDQPELSVAASRLLLDCVPGFWLALFIRIFQEPSDFIPQLYIWAKDSSNEVLRAYAIGLLASALEVQGNAHKYRTNNIDLMPVALRRLADLKTRMLDERALCEKEQESTESSAKCSSDSPGPFSSVNGFDMEESSSVRFN</sequence>
<evidence type="ECO:0000313" key="5">
    <source>
        <dbReference type="Proteomes" id="UP000053766"/>
    </source>
</evidence>
<name>A0A0D8Y7Z6_DICVI</name>
<dbReference type="GO" id="GO:0005634">
    <property type="term" value="C:nucleus"/>
    <property type="evidence" value="ECO:0007669"/>
    <property type="project" value="UniProtKB-SubCell"/>
</dbReference>
<reference evidence="5" key="2">
    <citation type="journal article" date="2016" name="Sci. Rep.">
        <title>Dictyocaulus viviparus genome, variome and transcriptome elucidate lungworm biology and support future intervention.</title>
        <authorList>
            <person name="McNulty S.N."/>
            <person name="Strube C."/>
            <person name="Rosa B.A."/>
            <person name="Martin J.C."/>
            <person name="Tyagi R."/>
            <person name="Choi Y.J."/>
            <person name="Wang Q."/>
            <person name="Hallsworth Pepin K."/>
            <person name="Zhang X."/>
            <person name="Ozersky P."/>
            <person name="Wilson R.K."/>
            <person name="Sternberg P.W."/>
            <person name="Gasser R.B."/>
            <person name="Mitreva M."/>
        </authorList>
    </citation>
    <scope>NUCLEOTIDE SEQUENCE [LARGE SCALE GENOMIC DNA]</scope>
    <source>
        <strain evidence="5">HannoverDv2000</strain>
    </source>
</reference>
<dbReference type="STRING" id="29172.A0A0D8Y7Z6"/>
<dbReference type="InterPro" id="IPR033270">
    <property type="entry name" value="VPRBP/DCAF1"/>
</dbReference>
<proteinExistence type="predicted"/>
<reference evidence="4 5" key="1">
    <citation type="submission" date="2013-11" db="EMBL/GenBank/DDBJ databases">
        <title>Draft genome of the bovine lungworm Dictyocaulus viviparus.</title>
        <authorList>
            <person name="Mitreva M."/>
        </authorList>
    </citation>
    <scope>NUCLEOTIDE SEQUENCE [LARGE SCALE GENOMIC DNA]</scope>
    <source>
        <strain evidence="4 5">HannoverDv2000</strain>
    </source>
</reference>
<dbReference type="PANTHER" id="PTHR13129:SF4">
    <property type="entry name" value="DDB1- AND CUL4-ASSOCIATED FACTOR 1"/>
    <property type="match status" value="1"/>
</dbReference>
<evidence type="ECO:0000256" key="2">
    <source>
        <dbReference type="ARBA" id="ARBA00023242"/>
    </source>
</evidence>
<dbReference type="GO" id="GO:0080008">
    <property type="term" value="C:Cul4-RING E3 ubiquitin ligase complex"/>
    <property type="evidence" value="ECO:0007669"/>
    <property type="project" value="TreeGrafter"/>
</dbReference>
<dbReference type="GO" id="GO:0016567">
    <property type="term" value="P:protein ubiquitination"/>
    <property type="evidence" value="ECO:0007669"/>
    <property type="project" value="InterPro"/>
</dbReference>
<keyword evidence="5" id="KW-1185">Reference proteome</keyword>